<reference evidence="2 3" key="2">
    <citation type="submission" date="2016-10" db="EMBL/GenBank/DDBJ databases">
        <authorList>
            <person name="de Groot N.N."/>
        </authorList>
    </citation>
    <scope>NUCLEOTIDE SEQUENCE [LARGE SCALE GENOMIC DNA]</scope>
    <source>
        <strain evidence="2 3">BS2772</strain>
    </source>
</reference>
<evidence type="ECO:0000313" key="1">
    <source>
        <dbReference type="EMBL" id="KAF2410342.1"/>
    </source>
</evidence>
<dbReference type="EMBL" id="JXDI01000001">
    <property type="protein sequence ID" value="KAF2410342.1"/>
    <property type="molecule type" value="Genomic_DNA"/>
</dbReference>
<gene>
    <name evidence="1" type="ORF">PSAN_27690</name>
    <name evidence="2" type="ORF">SAMN04490179_2173</name>
</gene>
<dbReference type="EMBL" id="LT629704">
    <property type="protein sequence ID" value="SDN03564.1"/>
    <property type="molecule type" value="Genomic_DNA"/>
</dbReference>
<protein>
    <submittedName>
        <fullName evidence="2">Uncharacterized protein</fullName>
    </submittedName>
</protein>
<dbReference type="RefSeq" id="WP_331715248.1">
    <property type="nucleotide sequence ID" value="NZ_JXDI01000001.1"/>
</dbReference>
<dbReference type="AlphaFoldDB" id="A0A1G9Y372"/>
<organism evidence="2 3">
    <name type="scientific">Pseudomonas antarctica</name>
    <dbReference type="NCBI Taxonomy" id="219572"/>
    <lineage>
        <taxon>Bacteria</taxon>
        <taxon>Pseudomonadati</taxon>
        <taxon>Pseudomonadota</taxon>
        <taxon>Gammaproteobacteria</taxon>
        <taxon>Pseudomonadales</taxon>
        <taxon>Pseudomonadaceae</taxon>
        <taxon>Pseudomonas</taxon>
    </lineage>
</organism>
<evidence type="ECO:0000313" key="2">
    <source>
        <dbReference type="EMBL" id="SDN03564.1"/>
    </source>
</evidence>
<name>A0A1G9Y372_9PSED</name>
<dbReference type="Gene3D" id="6.10.140.1840">
    <property type="match status" value="1"/>
</dbReference>
<dbReference type="Proteomes" id="UP000182470">
    <property type="component" value="Chromosome I"/>
</dbReference>
<accession>A0A1G9Y372</accession>
<keyword evidence="4" id="KW-1185">Reference proteome</keyword>
<dbReference type="InterPro" id="IPR053747">
    <property type="entry name" value="Fluoresc_Recovery_Reg"/>
</dbReference>
<evidence type="ECO:0000313" key="4">
    <source>
        <dbReference type="Proteomes" id="UP000748067"/>
    </source>
</evidence>
<sequence>MSISENDWKKFKSLRALALDRFCQGVLADAKTISMHGALSAHARYGMLYGVIHDRNRDMADMFDHYSRSWACSCLALMVRHDLLTDAELAMLSEETPSGHHPAL</sequence>
<proteinExistence type="predicted"/>
<evidence type="ECO:0000313" key="3">
    <source>
        <dbReference type="Proteomes" id="UP000182470"/>
    </source>
</evidence>
<dbReference type="Proteomes" id="UP000748067">
    <property type="component" value="Unassembled WGS sequence"/>
</dbReference>
<reference evidence="1 4" key="1">
    <citation type="submission" date="2015-01" db="EMBL/GenBank/DDBJ databases">
        <title>Genome Sequence of Pseudomonas antarctica CMS 35.</title>
        <authorList>
            <person name="Voget S."/>
            <person name="Chow J."/>
            <person name="Daniel R."/>
            <person name="Streit W."/>
        </authorList>
    </citation>
    <scope>NUCLEOTIDE SEQUENCE [LARGE SCALE GENOMIC DNA]</scope>
    <source>
        <strain evidence="1 4">CMS 35</strain>
    </source>
</reference>